<proteinExistence type="predicted"/>
<organism evidence="2">
    <name type="scientific">Anthurium amnicola</name>
    <dbReference type="NCBI Taxonomy" id="1678845"/>
    <lineage>
        <taxon>Eukaryota</taxon>
        <taxon>Viridiplantae</taxon>
        <taxon>Streptophyta</taxon>
        <taxon>Embryophyta</taxon>
        <taxon>Tracheophyta</taxon>
        <taxon>Spermatophyta</taxon>
        <taxon>Magnoliopsida</taxon>
        <taxon>Liliopsida</taxon>
        <taxon>Araceae</taxon>
        <taxon>Pothoideae</taxon>
        <taxon>Potheae</taxon>
        <taxon>Anthurium</taxon>
    </lineage>
</organism>
<dbReference type="AlphaFoldDB" id="A0A1D1YYD4"/>
<dbReference type="EMBL" id="GDJX01008304">
    <property type="protein sequence ID" value="JAT59632.1"/>
    <property type="molecule type" value="Transcribed_RNA"/>
</dbReference>
<evidence type="ECO:0000313" key="2">
    <source>
        <dbReference type="EMBL" id="JAT59632.1"/>
    </source>
</evidence>
<feature type="region of interest" description="Disordered" evidence="1">
    <location>
        <begin position="97"/>
        <end position="117"/>
    </location>
</feature>
<gene>
    <name evidence="2" type="primary">PME7_2</name>
    <name evidence="2" type="ORF">g.124598</name>
</gene>
<feature type="compositionally biased region" description="Gly residues" evidence="1">
    <location>
        <begin position="167"/>
        <end position="180"/>
    </location>
</feature>
<feature type="region of interest" description="Disordered" evidence="1">
    <location>
        <begin position="166"/>
        <end position="190"/>
    </location>
</feature>
<protein>
    <submittedName>
        <fullName evidence="2">Putative pectinesterase/pectinesterase inhibitor 7</fullName>
    </submittedName>
</protein>
<accession>A0A1D1YYD4</accession>
<sequence>LLHCFQLVQLSKYARSLARKPNGHGTQQPLRFRFRLLPVSVSSLPPLKRNPTADLPSLLSALLTKSRPASTASGVRNGLLAPLSNDTKLVGVDAQEEEVAAAPPGEERIPRRPHKVRHRRGRGLLFHVPSFSVSSLPSSSSGRQRRSRSDPFFVFRQRHLSSHLEACGGGPRGAAEGGAGAVPDNGSRSGNALQFLL</sequence>
<evidence type="ECO:0000256" key="1">
    <source>
        <dbReference type="SAM" id="MobiDB-lite"/>
    </source>
</evidence>
<name>A0A1D1YYD4_9ARAE</name>
<reference evidence="2" key="1">
    <citation type="submission" date="2015-07" db="EMBL/GenBank/DDBJ databases">
        <title>Transcriptome Assembly of Anthurium amnicola.</title>
        <authorList>
            <person name="Suzuki J."/>
        </authorList>
    </citation>
    <scope>NUCLEOTIDE SEQUENCE</scope>
</reference>
<feature type="non-terminal residue" evidence="2">
    <location>
        <position position="1"/>
    </location>
</feature>